<keyword evidence="5" id="KW-1185">Reference proteome</keyword>
<evidence type="ECO:0000256" key="2">
    <source>
        <dbReference type="ARBA" id="ARBA00022857"/>
    </source>
</evidence>
<dbReference type="PRINTS" id="PR00081">
    <property type="entry name" value="GDHRDH"/>
</dbReference>
<dbReference type="FunFam" id="3.40.50.720:FF:000421">
    <property type="entry name" value="Probable NADP-dependent mannitol dehydrogenase"/>
    <property type="match status" value="1"/>
</dbReference>
<dbReference type="OrthoDB" id="1888931at2759"/>
<dbReference type="GO" id="GO:0050664">
    <property type="term" value="F:oxidoreductase activity, acting on NAD(P)H, oxygen as acceptor"/>
    <property type="evidence" value="ECO:0007669"/>
    <property type="project" value="TreeGrafter"/>
</dbReference>
<accession>W3VIK7</accession>
<dbReference type="Proteomes" id="UP000019462">
    <property type="component" value="Unassembled WGS sequence"/>
</dbReference>
<dbReference type="InterPro" id="IPR002347">
    <property type="entry name" value="SDR_fam"/>
</dbReference>
<evidence type="ECO:0008006" key="6">
    <source>
        <dbReference type="Google" id="ProtNLM"/>
    </source>
</evidence>
<dbReference type="Gene3D" id="3.40.50.720">
    <property type="entry name" value="NAD(P)-binding Rossmann-like Domain"/>
    <property type="match status" value="1"/>
</dbReference>
<dbReference type="GO" id="GO:0016616">
    <property type="term" value="F:oxidoreductase activity, acting on the CH-OH group of donors, NAD or NADP as acceptor"/>
    <property type="evidence" value="ECO:0007669"/>
    <property type="project" value="UniProtKB-ARBA"/>
</dbReference>
<dbReference type="PANTHER" id="PTHR43008:SF6">
    <property type="entry name" value="NADP-DEPENDENT MANNITOL DEHYDROGENASE"/>
    <property type="match status" value="1"/>
</dbReference>
<gene>
    <name evidence="4" type="ORF">PaG_04391</name>
</gene>
<dbReference type="InterPro" id="IPR036291">
    <property type="entry name" value="NAD(P)-bd_dom_sf"/>
</dbReference>
<sequence>MPSHVLAALSVCVWGRPTGLAPHNARRRSTSDPRLSIELLPRLGHCSACAGKTDPDSSFLPSKMPFVIDLKGQTVVVTGGNRGIGLAMSEAVAAAGANVAIFYRSHPKAQEAAEQVAKKHGTKVKAYQCDVGDAELVKKTMKQAQDDLGQITGLLANAGVSVVKPAVELTSEDFRYVYDTNVLGVFNSAKAAAQLWIESGFKKGSIVITSSMSSEIYNQKGLNDPLTQVFYNSSKGAVTNLGKCLAAEWAQHGIRVNILEPGFCNTEQTSGMDAKIRDFQASSIPLGRFSEPHEQAEPAVLLLSDKASYMTGSVIRPDGGFTIW</sequence>
<name>W3VIK7_MOEAP</name>
<evidence type="ECO:0000313" key="4">
    <source>
        <dbReference type="EMBL" id="ETS61364.1"/>
    </source>
</evidence>
<reference evidence="4 5" key="1">
    <citation type="journal article" date="2014" name="Genome Announc.">
        <title>Genome sequence of the basidiomycetous fungus Pseudozyma aphidis DSM70725, an efficient producer of biosurfactant mannosylerythritol lipids.</title>
        <authorList>
            <person name="Lorenz S."/>
            <person name="Guenther M."/>
            <person name="Grumaz C."/>
            <person name="Rupp S."/>
            <person name="Zibek S."/>
            <person name="Sohn K."/>
        </authorList>
    </citation>
    <scope>NUCLEOTIDE SEQUENCE [LARGE SCALE GENOMIC DNA]</scope>
    <source>
        <strain evidence="5">ATCC 32657 / CBS 517.83 / DSM 70725 / JCM 10318 / NBRC 10182 / NRRL Y-7954 / St-0401</strain>
    </source>
</reference>
<evidence type="ECO:0000313" key="5">
    <source>
        <dbReference type="Proteomes" id="UP000019462"/>
    </source>
</evidence>
<dbReference type="HOGENOM" id="CLU_010194_1_1_1"/>
<evidence type="ECO:0000256" key="3">
    <source>
        <dbReference type="ARBA" id="ARBA00023002"/>
    </source>
</evidence>
<dbReference type="PROSITE" id="PS00061">
    <property type="entry name" value="ADH_SHORT"/>
    <property type="match status" value="1"/>
</dbReference>
<dbReference type="SUPFAM" id="SSF51735">
    <property type="entry name" value="NAD(P)-binding Rossmann-fold domains"/>
    <property type="match status" value="1"/>
</dbReference>
<comment type="caution">
    <text evidence="4">The sequence shown here is derived from an EMBL/GenBank/DDBJ whole genome shotgun (WGS) entry which is preliminary data.</text>
</comment>
<proteinExistence type="inferred from homology"/>
<dbReference type="InterPro" id="IPR020904">
    <property type="entry name" value="Sc_DH/Rdtase_CS"/>
</dbReference>
<comment type="similarity">
    <text evidence="1">Belongs to the short-chain dehydrogenases/reductases (SDR) family.</text>
</comment>
<protein>
    <recommendedName>
        <fullName evidence="6">NADP-dependent mannitol dehydrogenase</fullName>
    </recommendedName>
</protein>
<keyword evidence="3" id="KW-0560">Oxidoreductase</keyword>
<dbReference type="PANTHER" id="PTHR43008">
    <property type="entry name" value="BENZIL REDUCTASE"/>
    <property type="match status" value="1"/>
</dbReference>
<keyword evidence="2" id="KW-0521">NADP</keyword>
<dbReference type="Pfam" id="PF13561">
    <property type="entry name" value="adh_short_C2"/>
    <property type="match status" value="1"/>
</dbReference>
<dbReference type="AlphaFoldDB" id="W3VIK7"/>
<evidence type="ECO:0000256" key="1">
    <source>
        <dbReference type="ARBA" id="ARBA00006484"/>
    </source>
</evidence>
<dbReference type="EMBL" id="AWNI01000016">
    <property type="protein sequence ID" value="ETS61364.1"/>
    <property type="molecule type" value="Genomic_DNA"/>
</dbReference>
<organism evidence="4 5">
    <name type="scientific">Moesziomyces aphidis</name>
    <name type="common">Pseudozyma aphidis</name>
    <dbReference type="NCBI Taxonomy" id="84754"/>
    <lineage>
        <taxon>Eukaryota</taxon>
        <taxon>Fungi</taxon>
        <taxon>Dikarya</taxon>
        <taxon>Basidiomycota</taxon>
        <taxon>Ustilaginomycotina</taxon>
        <taxon>Ustilaginomycetes</taxon>
        <taxon>Ustilaginales</taxon>
        <taxon>Ustilaginaceae</taxon>
        <taxon>Moesziomyces</taxon>
    </lineage>
</organism>